<keyword evidence="2" id="KW-1185">Reference proteome</keyword>
<dbReference type="AlphaFoldDB" id="A0A1Y1INS4"/>
<feature type="non-terminal residue" evidence="1">
    <location>
        <position position="1"/>
    </location>
</feature>
<sequence length="80" mass="8784">KTELMGEIEKDTYIEYVASDASREAWKCTLCKTAGNGFFRCYRHVKGADHKEAVAEVEAAKAVAEEADKEEAVAREAADA</sequence>
<evidence type="ECO:0000313" key="2">
    <source>
        <dbReference type="Proteomes" id="UP000054558"/>
    </source>
</evidence>
<gene>
    <name evidence="1" type="ORF">KFL_006390010</name>
</gene>
<accession>A0A1Y1INS4</accession>
<dbReference type="EMBL" id="DF237588">
    <property type="protein sequence ID" value="GAQ90436.1"/>
    <property type="molecule type" value="Genomic_DNA"/>
</dbReference>
<dbReference type="Proteomes" id="UP000054558">
    <property type="component" value="Unassembled WGS sequence"/>
</dbReference>
<protein>
    <submittedName>
        <fullName evidence="1">Uncharacterized protein</fullName>
    </submittedName>
</protein>
<evidence type="ECO:0000313" key="1">
    <source>
        <dbReference type="EMBL" id="GAQ90436.1"/>
    </source>
</evidence>
<reference evidence="1 2" key="1">
    <citation type="journal article" date="2014" name="Nat. Commun.">
        <title>Klebsormidium flaccidum genome reveals primary factors for plant terrestrial adaptation.</title>
        <authorList>
            <person name="Hori K."/>
            <person name="Maruyama F."/>
            <person name="Fujisawa T."/>
            <person name="Togashi T."/>
            <person name="Yamamoto N."/>
            <person name="Seo M."/>
            <person name="Sato S."/>
            <person name="Yamada T."/>
            <person name="Mori H."/>
            <person name="Tajima N."/>
            <person name="Moriyama T."/>
            <person name="Ikeuchi M."/>
            <person name="Watanabe M."/>
            <person name="Wada H."/>
            <person name="Kobayashi K."/>
            <person name="Saito M."/>
            <person name="Masuda T."/>
            <person name="Sasaki-Sekimoto Y."/>
            <person name="Mashiguchi K."/>
            <person name="Awai K."/>
            <person name="Shimojima M."/>
            <person name="Masuda S."/>
            <person name="Iwai M."/>
            <person name="Nobusawa T."/>
            <person name="Narise T."/>
            <person name="Kondo S."/>
            <person name="Saito H."/>
            <person name="Sato R."/>
            <person name="Murakawa M."/>
            <person name="Ihara Y."/>
            <person name="Oshima-Yamada Y."/>
            <person name="Ohtaka K."/>
            <person name="Satoh M."/>
            <person name="Sonobe K."/>
            <person name="Ishii M."/>
            <person name="Ohtani R."/>
            <person name="Kanamori-Sato M."/>
            <person name="Honoki R."/>
            <person name="Miyazaki D."/>
            <person name="Mochizuki H."/>
            <person name="Umetsu J."/>
            <person name="Higashi K."/>
            <person name="Shibata D."/>
            <person name="Kamiya Y."/>
            <person name="Sato N."/>
            <person name="Nakamura Y."/>
            <person name="Tabata S."/>
            <person name="Ida S."/>
            <person name="Kurokawa K."/>
            <person name="Ohta H."/>
        </authorList>
    </citation>
    <scope>NUCLEOTIDE SEQUENCE [LARGE SCALE GENOMIC DNA]</scope>
    <source>
        <strain evidence="1 2">NIES-2285</strain>
    </source>
</reference>
<dbReference type="OMA" id="NGFFRCY"/>
<organism evidence="1 2">
    <name type="scientific">Klebsormidium nitens</name>
    <name type="common">Green alga</name>
    <name type="synonym">Ulothrix nitens</name>
    <dbReference type="NCBI Taxonomy" id="105231"/>
    <lineage>
        <taxon>Eukaryota</taxon>
        <taxon>Viridiplantae</taxon>
        <taxon>Streptophyta</taxon>
        <taxon>Klebsormidiophyceae</taxon>
        <taxon>Klebsormidiales</taxon>
        <taxon>Klebsormidiaceae</taxon>
        <taxon>Klebsormidium</taxon>
    </lineage>
</organism>
<proteinExistence type="predicted"/>
<name>A0A1Y1INS4_KLENI</name>